<reference evidence="9" key="1">
    <citation type="journal article" date="2020" name="mSystems">
        <title>Genome- and Community-Level Interaction Insights into Carbon Utilization and Element Cycling Functions of Hydrothermarchaeota in Hydrothermal Sediment.</title>
        <authorList>
            <person name="Zhou Z."/>
            <person name="Liu Y."/>
            <person name="Xu W."/>
            <person name="Pan J."/>
            <person name="Luo Z.H."/>
            <person name="Li M."/>
        </authorList>
    </citation>
    <scope>NUCLEOTIDE SEQUENCE [LARGE SCALE GENOMIC DNA]</scope>
    <source>
        <strain evidence="9">SpSt-477</strain>
    </source>
</reference>
<dbReference type="InterPro" id="IPR003856">
    <property type="entry name" value="LPS_length_determ_N"/>
</dbReference>
<evidence type="ECO:0000256" key="2">
    <source>
        <dbReference type="ARBA" id="ARBA00022475"/>
    </source>
</evidence>
<evidence type="ECO:0000256" key="1">
    <source>
        <dbReference type="ARBA" id="ARBA00004651"/>
    </source>
</evidence>
<gene>
    <name evidence="9" type="ORF">ENS29_11035</name>
</gene>
<feature type="transmembrane region" description="Helical" evidence="7">
    <location>
        <begin position="28"/>
        <end position="48"/>
    </location>
</feature>
<keyword evidence="6" id="KW-0175">Coiled coil</keyword>
<dbReference type="EMBL" id="DSUH01000253">
    <property type="protein sequence ID" value="HGU33376.1"/>
    <property type="molecule type" value="Genomic_DNA"/>
</dbReference>
<dbReference type="GO" id="GO:0005886">
    <property type="term" value="C:plasma membrane"/>
    <property type="evidence" value="ECO:0007669"/>
    <property type="project" value="UniProtKB-SubCell"/>
</dbReference>
<keyword evidence="3 7" id="KW-0812">Transmembrane</keyword>
<evidence type="ECO:0000313" key="9">
    <source>
        <dbReference type="EMBL" id="HGU33376.1"/>
    </source>
</evidence>
<evidence type="ECO:0000259" key="8">
    <source>
        <dbReference type="Pfam" id="PF02706"/>
    </source>
</evidence>
<comment type="caution">
    <text evidence="9">The sequence shown here is derived from an EMBL/GenBank/DDBJ whole genome shotgun (WGS) entry which is preliminary data.</text>
</comment>
<evidence type="ECO:0000256" key="6">
    <source>
        <dbReference type="SAM" id="Coils"/>
    </source>
</evidence>
<keyword evidence="4 7" id="KW-1133">Transmembrane helix</keyword>
<evidence type="ECO:0000256" key="4">
    <source>
        <dbReference type="ARBA" id="ARBA00022989"/>
    </source>
</evidence>
<comment type="subcellular location">
    <subcellularLocation>
        <location evidence="1">Cell membrane</location>
        <topology evidence="1">Multi-pass membrane protein</topology>
    </subcellularLocation>
</comment>
<evidence type="ECO:0000256" key="5">
    <source>
        <dbReference type="ARBA" id="ARBA00023136"/>
    </source>
</evidence>
<dbReference type="InterPro" id="IPR050445">
    <property type="entry name" value="Bact_polysacc_biosynth/exp"/>
</dbReference>
<accession>A0A7C4W0Q6</accession>
<keyword evidence="2" id="KW-1003">Cell membrane</keyword>
<evidence type="ECO:0000256" key="3">
    <source>
        <dbReference type="ARBA" id="ARBA00022692"/>
    </source>
</evidence>
<keyword evidence="5 7" id="KW-0472">Membrane</keyword>
<organism evidence="9">
    <name type="scientific">Desulfatirhabdium butyrativorans</name>
    <dbReference type="NCBI Taxonomy" id="340467"/>
    <lineage>
        <taxon>Bacteria</taxon>
        <taxon>Pseudomonadati</taxon>
        <taxon>Thermodesulfobacteriota</taxon>
        <taxon>Desulfobacteria</taxon>
        <taxon>Desulfobacterales</taxon>
        <taxon>Desulfatirhabdiaceae</taxon>
        <taxon>Desulfatirhabdium</taxon>
    </lineage>
</organism>
<dbReference type="Pfam" id="PF02706">
    <property type="entry name" value="Wzz"/>
    <property type="match status" value="1"/>
</dbReference>
<dbReference type="AlphaFoldDB" id="A0A7C4W0Q6"/>
<feature type="coiled-coil region" evidence="6">
    <location>
        <begin position="208"/>
        <end position="288"/>
    </location>
</feature>
<proteinExistence type="predicted"/>
<dbReference type="PANTHER" id="PTHR32309">
    <property type="entry name" value="TYROSINE-PROTEIN KINASE"/>
    <property type="match status" value="1"/>
</dbReference>
<sequence>MAETPQEQQIDLSFLYAKYIEPIIEKKMIVLICLTAGFLASMGLIGLINPEYVSQATILLERPRSKITSTVNQEDVIPQKASPAYVSTEEAKLQSDSFIAEVVKILPASVRKDLETPLNLKDQVIGGLFRGVKMIIGEKRLETVKRLIGKGGAPTVQDRQLDMMIRELKERVSVYSRPHTSMIWIFARAVVPENAAMIVKAYLEVWMALNLEENKREISGEHVFAEEQKNEGLRKLQEAENELIEFKRTYQIPADVRVTGDVELQLELDRLQKRVDTFRERYETLEKIYMGIVMKEAGISGNIKVLSYPAPSTEPSKKTTQKILIGGVLGGLGLGIGLCLLIDYLAAPIRHTRDILASTKFPVIGRIPRIS</sequence>
<protein>
    <recommendedName>
        <fullName evidence="8">Polysaccharide chain length determinant N-terminal domain-containing protein</fullName>
    </recommendedName>
</protein>
<dbReference type="PANTHER" id="PTHR32309:SF31">
    <property type="entry name" value="CAPSULAR EXOPOLYSACCHARIDE FAMILY"/>
    <property type="match status" value="1"/>
</dbReference>
<evidence type="ECO:0000256" key="7">
    <source>
        <dbReference type="SAM" id="Phobius"/>
    </source>
</evidence>
<name>A0A7C4W0Q6_9BACT</name>
<feature type="domain" description="Polysaccharide chain length determinant N-terminal" evidence="8">
    <location>
        <begin position="20"/>
        <end position="104"/>
    </location>
</feature>
<feature type="transmembrane region" description="Helical" evidence="7">
    <location>
        <begin position="323"/>
        <end position="346"/>
    </location>
</feature>